<accession>A0A1M4WY33</accession>
<organism evidence="1 2">
    <name type="scientific">Bacteroides luti</name>
    <dbReference type="NCBI Taxonomy" id="1297750"/>
    <lineage>
        <taxon>Bacteria</taxon>
        <taxon>Pseudomonadati</taxon>
        <taxon>Bacteroidota</taxon>
        <taxon>Bacteroidia</taxon>
        <taxon>Bacteroidales</taxon>
        <taxon>Bacteroidaceae</taxon>
        <taxon>Bacteroides</taxon>
    </lineage>
</organism>
<keyword evidence="2" id="KW-1185">Reference proteome</keyword>
<name>A0A1M4WY33_9BACE</name>
<proteinExistence type="predicted"/>
<sequence>MLKVLQYLNALIKLPINGQCFMKKKYELVAYMKYLSEICNRNVKDIDYFFYK</sequence>
<dbReference type="EMBL" id="FQTV01000003">
    <property type="protein sequence ID" value="SHE86118.1"/>
    <property type="molecule type" value="Genomic_DNA"/>
</dbReference>
<dbReference type="AlphaFoldDB" id="A0A1M4WY33"/>
<dbReference type="STRING" id="1297750.SAMN05444405_103205"/>
<evidence type="ECO:0000313" key="1">
    <source>
        <dbReference type="EMBL" id="SHE86118.1"/>
    </source>
</evidence>
<dbReference type="Proteomes" id="UP000184509">
    <property type="component" value="Unassembled WGS sequence"/>
</dbReference>
<gene>
    <name evidence="1" type="ORF">SAMN05444405_103205</name>
</gene>
<protein>
    <submittedName>
        <fullName evidence="1">Uncharacterized protein</fullName>
    </submittedName>
</protein>
<reference evidence="1 2" key="1">
    <citation type="submission" date="2016-11" db="EMBL/GenBank/DDBJ databases">
        <authorList>
            <person name="Jaros S."/>
            <person name="Januszkiewicz K."/>
            <person name="Wedrychowicz H."/>
        </authorList>
    </citation>
    <scope>NUCLEOTIDE SEQUENCE [LARGE SCALE GENOMIC DNA]</scope>
    <source>
        <strain evidence="1 2">DSM 26991</strain>
    </source>
</reference>
<evidence type="ECO:0000313" key="2">
    <source>
        <dbReference type="Proteomes" id="UP000184509"/>
    </source>
</evidence>